<feature type="chain" id="PRO_5012441352" description="Endonuclease I" evidence="4">
    <location>
        <begin position="21"/>
        <end position="251"/>
    </location>
</feature>
<evidence type="ECO:0000256" key="4">
    <source>
        <dbReference type="SAM" id="SignalP"/>
    </source>
</evidence>
<protein>
    <recommendedName>
        <fullName evidence="7">Endonuclease I</fullName>
    </recommendedName>
</protein>
<evidence type="ECO:0008006" key="7">
    <source>
        <dbReference type="Google" id="ProtNLM"/>
    </source>
</evidence>
<feature type="signal peptide" evidence="4">
    <location>
        <begin position="1"/>
        <end position="20"/>
    </location>
</feature>
<evidence type="ECO:0000256" key="2">
    <source>
        <dbReference type="ARBA" id="ARBA00022722"/>
    </source>
</evidence>
<dbReference type="InterPro" id="IPR044925">
    <property type="entry name" value="His-Me_finger_sf"/>
</dbReference>
<evidence type="ECO:0000256" key="3">
    <source>
        <dbReference type="ARBA" id="ARBA00022801"/>
    </source>
</evidence>
<accession>A0A1Y5F7N0</accession>
<evidence type="ECO:0000256" key="1">
    <source>
        <dbReference type="ARBA" id="ARBA00006429"/>
    </source>
</evidence>
<reference evidence="6" key="1">
    <citation type="journal article" date="2017" name="Proc. Natl. Acad. Sci. U.S.A.">
        <title>Simulation of Deepwater Horizon oil plume reveals substrate specialization within a complex community of hydrocarbon-degraders.</title>
        <authorList>
            <person name="Hu P."/>
            <person name="Dubinsky E.A."/>
            <person name="Probst A.J."/>
            <person name="Wang J."/>
            <person name="Sieber C.M.K."/>
            <person name="Tom L.M."/>
            <person name="Gardinali P."/>
            <person name="Banfield J.F."/>
            <person name="Atlas R.M."/>
            <person name="Andersen G.L."/>
        </authorList>
    </citation>
    <scope>NUCLEOTIDE SEQUENCE [LARGE SCALE GENOMIC DNA]</scope>
</reference>
<organism evidence="5 6">
    <name type="scientific">Halobacteriovorax marinus</name>
    <dbReference type="NCBI Taxonomy" id="97084"/>
    <lineage>
        <taxon>Bacteria</taxon>
        <taxon>Pseudomonadati</taxon>
        <taxon>Bdellovibrionota</taxon>
        <taxon>Bacteriovoracia</taxon>
        <taxon>Bacteriovoracales</taxon>
        <taxon>Halobacteriovoraceae</taxon>
        <taxon>Halobacteriovorax</taxon>
    </lineage>
</organism>
<keyword evidence="4" id="KW-0732">Signal</keyword>
<evidence type="ECO:0000313" key="5">
    <source>
        <dbReference type="EMBL" id="OUR96936.1"/>
    </source>
</evidence>
<sequence length="251" mass="29049">MKVFIKIIFILFLMQANVFAESSCATKWRNLGSMSHSLQRYLRVKNICHDELKHKLNIITQKGHVALTYKMARIWLFHRLDNVNGMVCSFYSPADCKPYSEKRQGEGFNLNTEHTWPQSQGAKELPANSDLHHLFVTSKLTNSKRANLPFCKVESEFWSHGGSLQGIDMYSQDCFEPVDKSKGDVARALFYFSVRYDYEIESDVEVVLKQWHKKFPVTSANKIRNSQILDLQGNSNPFIEYPQLVGLIRDF</sequence>
<comment type="caution">
    <text evidence="5">The sequence shown here is derived from an EMBL/GenBank/DDBJ whole genome shotgun (WGS) entry which is preliminary data.</text>
</comment>
<dbReference type="Proteomes" id="UP000196531">
    <property type="component" value="Unassembled WGS sequence"/>
</dbReference>
<dbReference type="PANTHER" id="PTHR33607:SF2">
    <property type="entry name" value="ENDONUCLEASE-1"/>
    <property type="match status" value="1"/>
</dbReference>
<dbReference type="PANTHER" id="PTHR33607">
    <property type="entry name" value="ENDONUCLEASE-1"/>
    <property type="match status" value="1"/>
</dbReference>
<comment type="similarity">
    <text evidence="1">Belongs to the EndA/NucM nuclease family.</text>
</comment>
<gene>
    <name evidence="5" type="ORF">A9Q84_11410</name>
</gene>
<name>A0A1Y5F7N0_9BACT</name>
<evidence type="ECO:0000313" key="6">
    <source>
        <dbReference type="Proteomes" id="UP000196531"/>
    </source>
</evidence>
<dbReference type="SUPFAM" id="SSF54060">
    <property type="entry name" value="His-Me finger endonucleases"/>
    <property type="match status" value="1"/>
</dbReference>
<keyword evidence="2" id="KW-0540">Nuclease</keyword>
<dbReference type="GO" id="GO:0004518">
    <property type="term" value="F:nuclease activity"/>
    <property type="evidence" value="ECO:0007669"/>
    <property type="project" value="UniProtKB-KW"/>
</dbReference>
<dbReference type="Pfam" id="PF04231">
    <property type="entry name" value="Endonuclease_1"/>
    <property type="match status" value="1"/>
</dbReference>
<dbReference type="AlphaFoldDB" id="A0A1Y5F7N0"/>
<dbReference type="EMBL" id="MAAO01000006">
    <property type="protein sequence ID" value="OUR96936.1"/>
    <property type="molecule type" value="Genomic_DNA"/>
</dbReference>
<dbReference type="GO" id="GO:0016787">
    <property type="term" value="F:hydrolase activity"/>
    <property type="evidence" value="ECO:0007669"/>
    <property type="project" value="UniProtKB-KW"/>
</dbReference>
<dbReference type="InterPro" id="IPR007346">
    <property type="entry name" value="Endonuclease-I"/>
</dbReference>
<keyword evidence="3" id="KW-0378">Hydrolase</keyword>
<proteinExistence type="inferred from homology"/>